<evidence type="ECO:0000256" key="1">
    <source>
        <dbReference type="ARBA" id="ARBA00022741"/>
    </source>
</evidence>
<gene>
    <name evidence="4" type="primary">tyrR_2</name>
    <name evidence="4" type="ORF">NCTC12993_00078</name>
</gene>
<dbReference type="PANTHER" id="PTHR32071:SF3">
    <property type="entry name" value="HTH-TYPE TRANSCRIPTIONAL REGULATORY PROTEIN TYRR"/>
    <property type="match status" value="1"/>
</dbReference>
<keyword evidence="5" id="KW-1185">Reference proteome</keyword>
<dbReference type="InterPro" id="IPR027417">
    <property type="entry name" value="P-loop_NTPase"/>
</dbReference>
<name>A0A485A559_KLUCR</name>
<dbReference type="SUPFAM" id="SSF52540">
    <property type="entry name" value="P-loop containing nucleoside triphosphate hydrolases"/>
    <property type="match status" value="1"/>
</dbReference>
<dbReference type="GO" id="GO:0006355">
    <property type="term" value="P:regulation of DNA-templated transcription"/>
    <property type="evidence" value="ECO:0007669"/>
    <property type="project" value="InterPro"/>
</dbReference>
<keyword evidence="2" id="KW-0067">ATP-binding</keyword>
<dbReference type="PANTHER" id="PTHR32071">
    <property type="entry name" value="TRANSCRIPTIONAL REGULATORY PROTEIN"/>
    <property type="match status" value="1"/>
</dbReference>
<dbReference type="EMBL" id="CAADJD010000001">
    <property type="protein sequence ID" value="VFS54898.1"/>
    <property type="molecule type" value="Genomic_DNA"/>
</dbReference>
<keyword evidence="1" id="KW-0547">Nucleotide-binding</keyword>
<evidence type="ECO:0000259" key="3">
    <source>
        <dbReference type="PROSITE" id="PS50045"/>
    </source>
</evidence>
<organism evidence="4 5">
    <name type="scientific">Kluyvera cryocrescens</name>
    <name type="common">Kluyvera citrophila</name>
    <dbReference type="NCBI Taxonomy" id="580"/>
    <lineage>
        <taxon>Bacteria</taxon>
        <taxon>Pseudomonadati</taxon>
        <taxon>Pseudomonadota</taxon>
        <taxon>Gammaproteobacteria</taxon>
        <taxon>Enterobacterales</taxon>
        <taxon>Enterobacteriaceae</taxon>
        <taxon>Kluyvera</taxon>
    </lineage>
</organism>
<dbReference type="Pfam" id="PF00158">
    <property type="entry name" value="Sigma54_activat"/>
    <property type="match status" value="1"/>
</dbReference>
<evidence type="ECO:0000313" key="4">
    <source>
        <dbReference type="EMBL" id="VFS54898.1"/>
    </source>
</evidence>
<dbReference type="Gene3D" id="3.40.50.300">
    <property type="entry name" value="P-loop containing nucleotide triphosphate hydrolases"/>
    <property type="match status" value="1"/>
</dbReference>
<protein>
    <submittedName>
        <fullName evidence="4">Transcriptional regulatory protein tyrR</fullName>
    </submittedName>
</protein>
<reference evidence="4 5" key="1">
    <citation type="submission" date="2019-03" db="EMBL/GenBank/DDBJ databases">
        <authorList>
            <consortium name="Pathogen Informatics"/>
        </authorList>
    </citation>
    <scope>NUCLEOTIDE SEQUENCE [LARGE SCALE GENOMIC DNA]</scope>
    <source>
        <strain evidence="4 5">NCTC12993</strain>
    </source>
</reference>
<dbReference type="PROSITE" id="PS50045">
    <property type="entry name" value="SIGMA54_INTERACT_4"/>
    <property type="match status" value="1"/>
</dbReference>
<dbReference type="Gene3D" id="1.10.8.60">
    <property type="match status" value="1"/>
</dbReference>
<dbReference type="Proteomes" id="UP000401081">
    <property type="component" value="Unassembled WGS sequence"/>
</dbReference>
<proteinExistence type="predicted"/>
<evidence type="ECO:0000313" key="5">
    <source>
        <dbReference type="Proteomes" id="UP000401081"/>
    </source>
</evidence>
<dbReference type="AlphaFoldDB" id="A0A485A559"/>
<dbReference type="InterPro" id="IPR002078">
    <property type="entry name" value="Sigma_54_int"/>
</dbReference>
<sequence>MCHPENLVELVQKGLFREDLYYRLNVLTLNLPPLRDRPQDIMPLTELFVARFADEQGDFPAEAVCRSQYRADPLRGCRATFVS</sequence>
<feature type="domain" description="Sigma-54 factor interaction" evidence="3">
    <location>
        <begin position="6"/>
        <end position="57"/>
    </location>
</feature>
<dbReference type="GO" id="GO:0005524">
    <property type="term" value="F:ATP binding"/>
    <property type="evidence" value="ECO:0007669"/>
    <property type="project" value="UniProtKB-KW"/>
</dbReference>
<accession>A0A485A559</accession>
<evidence type="ECO:0000256" key="2">
    <source>
        <dbReference type="ARBA" id="ARBA00022840"/>
    </source>
</evidence>